<dbReference type="Proteomes" id="UP000184251">
    <property type="component" value="Unassembled WGS sequence"/>
</dbReference>
<sequence>MKLTLEGLKLGNEWKEKAYKLPAFDYEAVKAETIKNPNWIHFGAGNIFRAFLANVNQNNLNEKSAQKGIVVAEGFDYEIIEKMNKPHDNLSLLVTLKSTGEVEKTVVASVMESLTVDPDNSSDWKRLKEIFVNPSLQIVSFTITEKGYNLKDNKGSYYPAVQADFEAGPENTQS</sequence>
<gene>
    <name evidence="1" type="ORF">SAMN02746064_00590</name>
</gene>
<dbReference type="Gene3D" id="3.40.50.720">
    <property type="entry name" value="NAD(P)-binding Rossmann-like Domain"/>
    <property type="match status" value="1"/>
</dbReference>
<keyword evidence="2" id="KW-1185">Reference proteome</keyword>
<accession>A0A1M4TRP6</accession>
<proteinExistence type="predicted"/>
<evidence type="ECO:0000313" key="1">
    <source>
        <dbReference type="EMBL" id="SHE47132.1"/>
    </source>
</evidence>
<dbReference type="SUPFAM" id="SSF51735">
    <property type="entry name" value="NAD(P)-binding Rossmann-fold domains"/>
    <property type="match status" value="1"/>
</dbReference>
<dbReference type="InterPro" id="IPR036291">
    <property type="entry name" value="NAD(P)-bd_dom_sf"/>
</dbReference>
<dbReference type="EMBL" id="FQTU01000002">
    <property type="protein sequence ID" value="SHE47132.1"/>
    <property type="molecule type" value="Genomic_DNA"/>
</dbReference>
<evidence type="ECO:0000313" key="2">
    <source>
        <dbReference type="Proteomes" id="UP000184251"/>
    </source>
</evidence>
<reference evidence="1" key="1">
    <citation type="submission" date="2016-11" db="EMBL/GenBank/DDBJ databases">
        <authorList>
            <person name="Jaros S."/>
            <person name="Januszkiewicz K."/>
            <person name="Wedrychowicz H."/>
        </authorList>
    </citation>
    <scope>NUCLEOTIDE SEQUENCE [LARGE SCALE GENOMIC DNA]</scope>
    <source>
        <strain evidence="1">DSM 14828</strain>
    </source>
</reference>
<dbReference type="GO" id="GO:0016616">
    <property type="term" value="F:oxidoreductase activity, acting on the CH-OH group of donors, NAD or NADP as acceptor"/>
    <property type="evidence" value="ECO:0007669"/>
    <property type="project" value="TreeGrafter"/>
</dbReference>
<dbReference type="PANTHER" id="PTHR43362">
    <property type="entry name" value="MANNITOL DEHYDROGENASE DSF1-RELATED"/>
    <property type="match status" value="1"/>
</dbReference>
<dbReference type="AlphaFoldDB" id="A0A1M4TRP6"/>
<dbReference type="PANTHER" id="PTHR43362:SF1">
    <property type="entry name" value="MANNITOL DEHYDROGENASE 2-RELATED"/>
    <property type="match status" value="1"/>
</dbReference>
<name>A0A1M4TRP6_9FIRM</name>
<organism evidence="1 2">
    <name type="scientific">Alkalibacter saccharofermentans DSM 14828</name>
    <dbReference type="NCBI Taxonomy" id="1120975"/>
    <lineage>
        <taxon>Bacteria</taxon>
        <taxon>Bacillati</taxon>
        <taxon>Bacillota</taxon>
        <taxon>Clostridia</taxon>
        <taxon>Eubacteriales</taxon>
        <taxon>Eubacteriaceae</taxon>
        <taxon>Alkalibacter</taxon>
    </lineage>
</organism>
<protein>
    <submittedName>
        <fullName evidence="1">Mannitol dehydrogenase Rossmann domain-containing protein</fullName>
    </submittedName>
</protein>
<dbReference type="InterPro" id="IPR050988">
    <property type="entry name" value="Mannitol_DH/Oxidoreductase"/>
</dbReference>
<dbReference type="STRING" id="1120975.SAMN02746064_00590"/>
<feature type="non-terminal residue" evidence="1">
    <location>
        <position position="174"/>
    </location>
</feature>